<feature type="binding site" evidence="7">
    <location>
        <position position="233"/>
    </location>
    <ligand>
        <name>Zn(2+)</name>
        <dbReference type="ChEBI" id="CHEBI:29105"/>
    </ligand>
</feature>
<evidence type="ECO:0000313" key="10">
    <source>
        <dbReference type="EMBL" id="EJT78116.1"/>
    </source>
</evidence>
<dbReference type="eggNOG" id="KOG2682">
    <property type="taxonomic scope" value="Eukaryota"/>
</dbReference>
<keyword evidence="5 7" id="KW-0862">Zinc</keyword>
<evidence type="ECO:0000313" key="11">
    <source>
        <dbReference type="EnsemblFungi" id="EJT78116"/>
    </source>
</evidence>
<feature type="active site" description="Proton acceptor" evidence="7">
    <location>
        <position position="201"/>
    </location>
</feature>
<dbReference type="STRING" id="644352.J3NPL1"/>
<evidence type="ECO:0000256" key="8">
    <source>
        <dbReference type="SAM" id="MobiDB-lite"/>
    </source>
</evidence>
<reference evidence="10" key="2">
    <citation type="submission" date="2010-07" db="EMBL/GenBank/DDBJ databases">
        <authorList>
            <consortium name="The Broad Institute Genome Sequencing Platform"/>
            <consortium name="Broad Institute Genome Sequencing Center for Infectious Disease"/>
            <person name="Ma L.-J."/>
            <person name="Dead R."/>
            <person name="Young S."/>
            <person name="Zeng Q."/>
            <person name="Koehrsen M."/>
            <person name="Alvarado L."/>
            <person name="Berlin A."/>
            <person name="Chapman S.B."/>
            <person name="Chen Z."/>
            <person name="Freedman E."/>
            <person name="Gellesch M."/>
            <person name="Goldberg J."/>
            <person name="Griggs A."/>
            <person name="Gujja S."/>
            <person name="Heilman E.R."/>
            <person name="Heiman D."/>
            <person name="Hepburn T."/>
            <person name="Howarth C."/>
            <person name="Jen D."/>
            <person name="Larson L."/>
            <person name="Mehta T."/>
            <person name="Neiman D."/>
            <person name="Pearson M."/>
            <person name="Roberts A."/>
            <person name="Saif S."/>
            <person name="Shea T."/>
            <person name="Shenoy N."/>
            <person name="Sisk P."/>
            <person name="Stolte C."/>
            <person name="Sykes S."/>
            <person name="Walk T."/>
            <person name="White J."/>
            <person name="Yandava C."/>
            <person name="Haas B."/>
            <person name="Nusbaum C."/>
            <person name="Birren B."/>
        </authorList>
    </citation>
    <scope>NUCLEOTIDE SEQUENCE</scope>
    <source>
        <strain evidence="10">R3-111a-1</strain>
    </source>
</reference>
<dbReference type="CDD" id="cd01408">
    <property type="entry name" value="SIRT1"/>
    <property type="match status" value="1"/>
</dbReference>
<comment type="similarity">
    <text evidence="2">Belongs to the sirtuin family. Class I subfamily.</text>
</comment>
<feature type="domain" description="Deacetylase sirtuin-type" evidence="9">
    <location>
        <begin position="71"/>
        <end position="331"/>
    </location>
</feature>
<feature type="binding site" evidence="7">
    <location>
        <position position="209"/>
    </location>
    <ligand>
        <name>Zn(2+)</name>
        <dbReference type="ChEBI" id="CHEBI:29105"/>
    </ligand>
</feature>
<keyword evidence="3" id="KW-0808">Transferase</keyword>
<sequence length="520" mass="56499">MWTQIPPELSARRTQAPTNCGSADTPQFEQGKRESLKPRPLPGPYAKPAAATAAAMFGFFSSLPDMGGEPRRLEARTLEAFADHIKSGDVRRIIVLTGAGISTAAGIPDFRSPGTGLYSNLERLNLPHAEAVFDIEYFRKHPEPFYYLAKELYPGNFYPTLSHAFIALLHKKGLLHVDFTQNIDCLERHAGVPDSRIVEAHGSFATQRCIDCRAEFDGDRMRKHVEDGVVPHCDECNGLVKPDIVFFGEPLPAGFRENSHKVVMTDAVIIIGTSLSVYPFAGLADMVPAGVPRLLLNKQRVHRVGDRSDDVVEIGPCDDGVRRLADLLGWRDELEALWRSVVGDEEADRQLGRAAEGPPDLDEEVRKLTEGVETGLKLVETQSAEKKDENEPNAEQNVQTENNVGVVSKHEDQGPGALSAIPVTEDKTGDLTAKTNQADDGSASGSADQNTQPARDNLANTASQPETEAIQVTDSRDQNASTTTPSAAAGSESLKENNHPAKEAESAPPKEAKPDTFPYP</sequence>
<dbReference type="AlphaFoldDB" id="J3NPL1"/>
<reference evidence="10" key="3">
    <citation type="submission" date="2010-09" db="EMBL/GenBank/DDBJ databases">
        <title>Annotation of Gaeumannomyces graminis var. tritici R3-111a-1.</title>
        <authorList>
            <consortium name="The Broad Institute Genome Sequencing Platform"/>
            <person name="Ma L.-J."/>
            <person name="Dead R."/>
            <person name="Young S.K."/>
            <person name="Zeng Q."/>
            <person name="Gargeya S."/>
            <person name="Fitzgerald M."/>
            <person name="Haas B."/>
            <person name="Abouelleil A."/>
            <person name="Alvarado L."/>
            <person name="Arachchi H.M."/>
            <person name="Berlin A."/>
            <person name="Brown A."/>
            <person name="Chapman S.B."/>
            <person name="Chen Z."/>
            <person name="Dunbar C."/>
            <person name="Freedman E."/>
            <person name="Gearin G."/>
            <person name="Gellesch M."/>
            <person name="Goldberg J."/>
            <person name="Griggs A."/>
            <person name="Gujja S."/>
            <person name="Heiman D."/>
            <person name="Howarth C."/>
            <person name="Larson L."/>
            <person name="Lui A."/>
            <person name="MacDonald P.J.P."/>
            <person name="Mehta T."/>
            <person name="Montmayeur A."/>
            <person name="Murphy C."/>
            <person name="Neiman D."/>
            <person name="Pearson M."/>
            <person name="Priest M."/>
            <person name="Roberts A."/>
            <person name="Saif S."/>
            <person name="Shea T."/>
            <person name="Shenoy N."/>
            <person name="Sisk P."/>
            <person name="Stolte C."/>
            <person name="Sykes S."/>
            <person name="Yandava C."/>
            <person name="Wortman J."/>
            <person name="Nusbaum C."/>
            <person name="Birren B."/>
        </authorList>
    </citation>
    <scope>NUCLEOTIDE SEQUENCE</scope>
    <source>
        <strain evidence="10">R3-111a-1</strain>
    </source>
</reference>
<dbReference type="RefSeq" id="XP_009219261.1">
    <property type="nucleotide sequence ID" value="XM_009220997.1"/>
</dbReference>
<evidence type="ECO:0000313" key="12">
    <source>
        <dbReference type="Proteomes" id="UP000006039"/>
    </source>
</evidence>
<dbReference type="FunCoup" id="J3NPL1">
    <property type="interactions" value="447"/>
</dbReference>
<evidence type="ECO:0000256" key="5">
    <source>
        <dbReference type="ARBA" id="ARBA00022833"/>
    </source>
</evidence>
<dbReference type="GO" id="GO:0017136">
    <property type="term" value="F:histone deacetylase activity, NAD-dependent"/>
    <property type="evidence" value="ECO:0007669"/>
    <property type="project" value="TreeGrafter"/>
</dbReference>
<comment type="cofactor">
    <cofactor evidence="1">
        <name>Zn(2+)</name>
        <dbReference type="ChEBI" id="CHEBI:29105"/>
    </cofactor>
</comment>
<evidence type="ECO:0000256" key="1">
    <source>
        <dbReference type="ARBA" id="ARBA00001947"/>
    </source>
</evidence>
<dbReference type="InterPro" id="IPR050134">
    <property type="entry name" value="NAD-dep_sirtuin_deacylases"/>
</dbReference>
<evidence type="ECO:0000256" key="3">
    <source>
        <dbReference type="ARBA" id="ARBA00022679"/>
    </source>
</evidence>
<dbReference type="Pfam" id="PF02146">
    <property type="entry name" value="SIR2"/>
    <property type="match status" value="1"/>
</dbReference>
<evidence type="ECO:0000256" key="7">
    <source>
        <dbReference type="PROSITE-ProRule" id="PRU00236"/>
    </source>
</evidence>
<dbReference type="GO" id="GO:0070403">
    <property type="term" value="F:NAD+ binding"/>
    <property type="evidence" value="ECO:0007669"/>
    <property type="project" value="InterPro"/>
</dbReference>
<dbReference type="PANTHER" id="PTHR11085:SF6">
    <property type="entry name" value="NAD-DEPENDENT PROTEIN DEACETYLASE SIRTUIN-2"/>
    <property type="match status" value="1"/>
</dbReference>
<gene>
    <name evidence="11" type="primary">20343677</name>
    <name evidence="10" type="ORF">GGTG_03219</name>
</gene>
<feature type="compositionally biased region" description="Polar residues" evidence="8">
    <location>
        <begin position="433"/>
        <end position="473"/>
    </location>
</feature>
<dbReference type="Proteomes" id="UP000006039">
    <property type="component" value="Unassembled WGS sequence"/>
</dbReference>
<reference evidence="11" key="5">
    <citation type="submission" date="2018-04" db="UniProtKB">
        <authorList>
            <consortium name="EnsemblFungi"/>
        </authorList>
    </citation>
    <scope>IDENTIFICATION</scope>
    <source>
        <strain evidence="11">R3-111a-1</strain>
    </source>
</reference>
<keyword evidence="4 7" id="KW-0479">Metal-binding</keyword>
<dbReference type="EnsemblFungi" id="EJT78116">
    <property type="protein sequence ID" value="EJT78116"/>
    <property type="gene ID" value="GGTG_03219"/>
</dbReference>
<dbReference type="EMBL" id="GL385396">
    <property type="protein sequence ID" value="EJT78116.1"/>
    <property type="molecule type" value="Genomic_DNA"/>
</dbReference>
<dbReference type="PANTHER" id="PTHR11085">
    <property type="entry name" value="NAD-DEPENDENT PROTEIN DEACYLASE SIRTUIN-5, MITOCHONDRIAL-RELATED"/>
    <property type="match status" value="1"/>
</dbReference>
<dbReference type="GO" id="GO:0046872">
    <property type="term" value="F:metal ion binding"/>
    <property type="evidence" value="ECO:0007669"/>
    <property type="project" value="UniProtKB-KW"/>
</dbReference>
<dbReference type="GO" id="GO:0005634">
    <property type="term" value="C:nucleus"/>
    <property type="evidence" value="ECO:0007669"/>
    <property type="project" value="TreeGrafter"/>
</dbReference>
<feature type="region of interest" description="Disordered" evidence="8">
    <location>
        <begin position="380"/>
        <end position="520"/>
    </location>
</feature>
<feature type="binding site" evidence="7">
    <location>
        <position position="212"/>
    </location>
    <ligand>
        <name>Zn(2+)</name>
        <dbReference type="ChEBI" id="CHEBI:29105"/>
    </ligand>
</feature>
<dbReference type="VEuPathDB" id="FungiDB:GGTG_03219"/>
<dbReference type="InterPro" id="IPR003000">
    <property type="entry name" value="Sirtuin"/>
</dbReference>
<feature type="binding site" evidence="7">
    <location>
        <position position="236"/>
    </location>
    <ligand>
        <name>Zn(2+)</name>
        <dbReference type="ChEBI" id="CHEBI:29105"/>
    </ligand>
</feature>
<evidence type="ECO:0000259" key="9">
    <source>
        <dbReference type="PROSITE" id="PS50305"/>
    </source>
</evidence>
<dbReference type="OrthoDB" id="420264at2759"/>
<evidence type="ECO:0000256" key="4">
    <source>
        <dbReference type="ARBA" id="ARBA00022723"/>
    </source>
</evidence>
<dbReference type="InterPro" id="IPR029035">
    <property type="entry name" value="DHS-like_NAD/FAD-binding_dom"/>
</dbReference>
<proteinExistence type="inferred from homology"/>
<accession>J3NPL1</accession>
<keyword evidence="12" id="KW-1185">Reference proteome</keyword>
<feature type="region of interest" description="Disordered" evidence="8">
    <location>
        <begin position="1"/>
        <end position="43"/>
    </location>
</feature>
<feature type="compositionally biased region" description="Basic and acidic residues" evidence="8">
    <location>
        <begin position="493"/>
        <end position="514"/>
    </location>
</feature>
<evidence type="ECO:0000256" key="2">
    <source>
        <dbReference type="ARBA" id="ARBA00006924"/>
    </source>
</evidence>
<dbReference type="Gene3D" id="3.30.1600.10">
    <property type="entry name" value="SIR2/SIRT2 'Small Domain"/>
    <property type="match status" value="1"/>
</dbReference>
<feature type="compositionally biased region" description="Low complexity" evidence="8">
    <location>
        <begin position="480"/>
        <end position="492"/>
    </location>
</feature>
<reference evidence="11" key="4">
    <citation type="journal article" date="2015" name="G3 (Bethesda)">
        <title>Genome sequences of three phytopathogenic species of the Magnaporthaceae family of fungi.</title>
        <authorList>
            <person name="Okagaki L.H."/>
            <person name="Nunes C.C."/>
            <person name="Sailsbery J."/>
            <person name="Clay B."/>
            <person name="Brown D."/>
            <person name="John T."/>
            <person name="Oh Y."/>
            <person name="Young N."/>
            <person name="Fitzgerald M."/>
            <person name="Haas B.J."/>
            <person name="Zeng Q."/>
            <person name="Young S."/>
            <person name="Adiconis X."/>
            <person name="Fan L."/>
            <person name="Levin J.Z."/>
            <person name="Mitchell T.K."/>
            <person name="Okubara P.A."/>
            <person name="Farman M.L."/>
            <person name="Kohn L.M."/>
            <person name="Birren B."/>
            <person name="Ma L.-J."/>
            <person name="Dean R.A."/>
        </authorList>
    </citation>
    <scope>NUCLEOTIDE SEQUENCE</scope>
    <source>
        <strain evidence="11">R3-111a-1</strain>
    </source>
</reference>
<name>J3NPL1_GAET3</name>
<evidence type="ECO:0000256" key="6">
    <source>
        <dbReference type="ARBA" id="ARBA00023027"/>
    </source>
</evidence>
<feature type="compositionally biased region" description="Polar residues" evidence="8">
    <location>
        <begin position="12"/>
        <end position="28"/>
    </location>
</feature>
<organism evidence="10">
    <name type="scientific">Gaeumannomyces tritici (strain R3-111a-1)</name>
    <name type="common">Wheat and barley take-all root rot fungus</name>
    <name type="synonym">Gaeumannomyces graminis var. tritici</name>
    <dbReference type="NCBI Taxonomy" id="644352"/>
    <lineage>
        <taxon>Eukaryota</taxon>
        <taxon>Fungi</taxon>
        <taxon>Dikarya</taxon>
        <taxon>Ascomycota</taxon>
        <taxon>Pezizomycotina</taxon>
        <taxon>Sordariomycetes</taxon>
        <taxon>Sordariomycetidae</taxon>
        <taxon>Magnaporthales</taxon>
        <taxon>Magnaporthaceae</taxon>
        <taxon>Gaeumannomyces</taxon>
    </lineage>
</organism>
<dbReference type="SUPFAM" id="SSF52467">
    <property type="entry name" value="DHS-like NAD/FAD-binding domain"/>
    <property type="match status" value="1"/>
</dbReference>
<dbReference type="PROSITE" id="PS50305">
    <property type="entry name" value="SIRTUIN"/>
    <property type="match status" value="1"/>
</dbReference>
<dbReference type="Gene3D" id="3.40.50.1220">
    <property type="entry name" value="TPP-binding domain"/>
    <property type="match status" value="1"/>
</dbReference>
<feature type="compositionally biased region" description="Polar residues" evidence="8">
    <location>
        <begin position="393"/>
        <end position="405"/>
    </location>
</feature>
<dbReference type="InterPro" id="IPR026591">
    <property type="entry name" value="Sirtuin_cat_small_dom_sf"/>
</dbReference>
<reference evidence="12" key="1">
    <citation type="submission" date="2010-07" db="EMBL/GenBank/DDBJ databases">
        <title>The genome sequence of Gaeumannomyces graminis var. tritici strain R3-111a-1.</title>
        <authorList>
            <consortium name="The Broad Institute Genome Sequencing Platform"/>
            <person name="Ma L.-J."/>
            <person name="Dead R."/>
            <person name="Young S."/>
            <person name="Zeng Q."/>
            <person name="Koehrsen M."/>
            <person name="Alvarado L."/>
            <person name="Berlin A."/>
            <person name="Chapman S.B."/>
            <person name="Chen Z."/>
            <person name="Freedman E."/>
            <person name="Gellesch M."/>
            <person name="Goldberg J."/>
            <person name="Griggs A."/>
            <person name="Gujja S."/>
            <person name="Heilman E.R."/>
            <person name="Heiman D."/>
            <person name="Hepburn T."/>
            <person name="Howarth C."/>
            <person name="Jen D."/>
            <person name="Larson L."/>
            <person name="Mehta T."/>
            <person name="Neiman D."/>
            <person name="Pearson M."/>
            <person name="Roberts A."/>
            <person name="Saif S."/>
            <person name="Shea T."/>
            <person name="Shenoy N."/>
            <person name="Sisk P."/>
            <person name="Stolte C."/>
            <person name="Sykes S."/>
            <person name="Walk T."/>
            <person name="White J."/>
            <person name="Yandava C."/>
            <person name="Haas B."/>
            <person name="Nusbaum C."/>
            <person name="Birren B."/>
        </authorList>
    </citation>
    <scope>NUCLEOTIDE SEQUENCE [LARGE SCALE GENOMIC DNA]</scope>
    <source>
        <strain evidence="12">R3-111a-1</strain>
    </source>
</reference>
<dbReference type="GeneID" id="20343677"/>
<protein>
    <recommendedName>
        <fullName evidence="9">Deacetylase sirtuin-type domain-containing protein</fullName>
    </recommendedName>
</protein>
<dbReference type="HOGENOM" id="CLU_023643_0_4_1"/>
<keyword evidence="6" id="KW-0520">NAD</keyword>
<dbReference type="InterPro" id="IPR026590">
    <property type="entry name" value="Ssirtuin_cat_dom"/>
</dbReference>